<dbReference type="SUPFAM" id="SSF49265">
    <property type="entry name" value="Fibronectin type III"/>
    <property type="match status" value="3"/>
</dbReference>
<proteinExistence type="predicted"/>
<dbReference type="InterPro" id="IPR036116">
    <property type="entry name" value="FN3_sf"/>
</dbReference>
<dbReference type="Proteomes" id="UP000255334">
    <property type="component" value="Unassembled WGS sequence"/>
</dbReference>
<dbReference type="EMBL" id="QRBF01000006">
    <property type="protein sequence ID" value="RDS81980.1"/>
    <property type="molecule type" value="Genomic_DNA"/>
</dbReference>
<dbReference type="PANTHER" id="PTHR24099:SF11">
    <property type="entry name" value="FIBRONECTIN TYPE III DOMAIN-CONTAINING 3BA-RELATED"/>
    <property type="match status" value="1"/>
</dbReference>
<accession>A0A370X126</accession>
<keyword evidence="3" id="KW-1185">Reference proteome</keyword>
<dbReference type="PANTHER" id="PTHR24099">
    <property type="entry name" value="E3 UBIQUITIN-PROTEIN LIGASE TRIM36-RELATED"/>
    <property type="match status" value="1"/>
</dbReference>
<protein>
    <recommendedName>
        <fullName evidence="1">Fibronectin type-III domain-containing protein</fullName>
    </recommendedName>
</protein>
<comment type="caution">
    <text evidence="2">The sequence shown here is derived from an EMBL/GenBank/DDBJ whole genome shotgun (WGS) entry which is preliminary data.</text>
</comment>
<sequence>MEKQFNEQHWTSIYNGSAATFTIHPAANGTYSFRVQACNVYGCGDWGQSTNVQLENVPSAPTSISVPGASFNPVPVSWASSLNATTYSLEQSINGGGWAVVYDGGGASANVGVGVSGGYVYRVRACNTYGCSGYTTSHTVSVTVPPTYVPSISVPGFSADGSYTVSWTGVNDANRYVLQEQYNGGGWTTVQDNGATHWSTAGRGAGTYGYQVIACNNAGCGPWSNVVTEAVELVPAAPTVTVKQVSTGPMIMATVTWNAVPNAAYYVVQATTGSTTMQMYSGPDTSWSGGYAQGAVRTFQVKACNSYGCSPWSG</sequence>
<feature type="domain" description="Fibronectin type-III" evidence="1">
    <location>
        <begin position="145"/>
        <end position="236"/>
    </location>
</feature>
<dbReference type="InterPro" id="IPR013783">
    <property type="entry name" value="Ig-like_fold"/>
</dbReference>
<dbReference type="PROSITE" id="PS50853">
    <property type="entry name" value="FN3"/>
    <property type="match status" value="1"/>
</dbReference>
<dbReference type="RefSeq" id="WP_115479135.1">
    <property type="nucleotide sequence ID" value="NZ_QRBF01000006.1"/>
</dbReference>
<evidence type="ECO:0000259" key="1">
    <source>
        <dbReference type="PROSITE" id="PS50853"/>
    </source>
</evidence>
<evidence type="ECO:0000313" key="3">
    <source>
        <dbReference type="Proteomes" id="UP000255334"/>
    </source>
</evidence>
<name>A0A370X126_9GAMM</name>
<dbReference type="InterPro" id="IPR003961">
    <property type="entry name" value="FN3_dom"/>
</dbReference>
<organism evidence="2 3">
    <name type="scientific">Dyella psychrodurans</name>
    <dbReference type="NCBI Taxonomy" id="1927960"/>
    <lineage>
        <taxon>Bacteria</taxon>
        <taxon>Pseudomonadati</taxon>
        <taxon>Pseudomonadota</taxon>
        <taxon>Gammaproteobacteria</taxon>
        <taxon>Lysobacterales</taxon>
        <taxon>Rhodanobacteraceae</taxon>
        <taxon>Dyella</taxon>
    </lineage>
</organism>
<evidence type="ECO:0000313" key="2">
    <source>
        <dbReference type="EMBL" id="RDS81980.1"/>
    </source>
</evidence>
<dbReference type="InterPro" id="IPR050617">
    <property type="entry name" value="E3_ligase_FN3/SPRY"/>
</dbReference>
<dbReference type="AlphaFoldDB" id="A0A370X126"/>
<dbReference type="Gene3D" id="2.60.40.10">
    <property type="entry name" value="Immunoglobulins"/>
    <property type="match status" value="4"/>
</dbReference>
<dbReference type="OrthoDB" id="6904246at2"/>
<gene>
    <name evidence="2" type="ORF">DWU99_16335</name>
</gene>
<reference evidence="2 3" key="1">
    <citation type="submission" date="2018-07" db="EMBL/GenBank/DDBJ databases">
        <title>Dyella monticola sp. nov. and Dyella psychrodurans sp. nov. isolated from monsoon evergreen broad-leaved forest soil of Dinghu Mountain, China.</title>
        <authorList>
            <person name="Gao Z."/>
            <person name="Qiu L."/>
        </authorList>
    </citation>
    <scope>NUCLEOTIDE SEQUENCE [LARGE SCALE GENOMIC DNA]</scope>
    <source>
        <strain evidence="2 3">4MSK11</strain>
    </source>
</reference>